<accession>A0A1I1V1H7</accession>
<dbReference type="EMBL" id="FOMJ01000008">
    <property type="protein sequence ID" value="SFD76932.1"/>
    <property type="molecule type" value="Genomic_DNA"/>
</dbReference>
<gene>
    <name evidence="2" type="ORF">SAMN05660831_02289</name>
</gene>
<name>A0A1I1V1H7_9GAMM</name>
<evidence type="ECO:0000313" key="2">
    <source>
        <dbReference type="EMBL" id="SFD76932.1"/>
    </source>
</evidence>
<dbReference type="RefSeq" id="WP_093428901.1">
    <property type="nucleotide sequence ID" value="NZ_FOMJ01000008.1"/>
</dbReference>
<evidence type="ECO:0000313" key="3">
    <source>
        <dbReference type="Proteomes" id="UP000198611"/>
    </source>
</evidence>
<dbReference type="AlphaFoldDB" id="A0A1I1V1H7"/>
<dbReference type="Proteomes" id="UP000198611">
    <property type="component" value="Unassembled WGS sequence"/>
</dbReference>
<feature type="region of interest" description="Disordered" evidence="1">
    <location>
        <begin position="47"/>
        <end position="78"/>
    </location>
</feature>
<feature type="compositionally biased region" description="Basic and acidic residues" evidence="1">
    <location>
        <begin position="55"/>
        <end position="78"/>
    </location>
</feature>
<sequence>MSRKRENWNLTPRAGGRKDRSRLSGLLLLILLLLALGVAALFMGGLVEGPGTPGEDGRIPLELPDRERHPVPEGVDRP</sequence>
<organism evidence="2 3">
    <name type="scientific">Thiohalospira halophila DSM 15071</name>
    <dbReference type="NCBI Taxonomy" id="1123397"/>
    <lineage>
        <taxon>Bacteria</taxon>
        <taxon>Pseudomonadati</taxon>
        <taxon>Pseudomonadota</taxon>
        <taxon>Gammaproteobacteria</taxon>
        <taxon>Thiohalospirales</taxon>
        <taxon>Thiohalospiraceae</taxon>
        <taxon>Thiohalospira</taxon>
    </lineage>
</organism>
<keyword evidence="3" id="KW-1185">Reference proteome</keyword>
<proteinExistence type="predicted"/>
<evidence type="ECO:0000256" key="1">
    <source>
        <dbReference type="SAM" id="MobiDB-lite"/>
    </source>
</evidence>
<reference evidence="2 3" key="1">
    <citation type="submission" date="2016-10" db="EMBL/GenBank/DDBJ databases">
        <authorList>
            <person name="de Groot N.N."/>
        </authorList>
    </citation>
    <scope>NUCLEOTIDE SEQUENCE [LARGE SCALE GENOMIC DNA]</scope>
    <source>
        <strain evidence="2 3">HL3</strain>
    </source>
</reference>
<dbReference type="STRING" id="1123397.SAMN05660831_02289"/>
<protein>
    <submittedName>
        <fullName evidence="2">Uncharacterized protein</fullName>
    </submittedName>
</protein>